<dbReference type="STRING" id="400727.A0A2T7PQ16"/>
<evidence type="ECO:0000313" key="9">
    <source>
        <dbReference type="EMBL" id="PVD35467.1"/>
    </source>
</evidence>
<evidence type="ECO:0000256" key="7">
    <source>
        <dbReference type="ARBA" id="ARBA00023157"/>
    </source>
</evidence>
<dbReference type="Pfam" id="PF13855">
    <property type="entry name" value="LRR_8"/>
    <property type="match status" value="1"/>
</dbReference>
<dbReference type="Proteomes" id="UP000245119">
    <property type="component" value="Linkage Group LG2"/>
</dbReference>
<dbReference type="InterPro" id="IPR050685">
    <property type="entry name" value="LDLR"/>
</dbReference>
<evidence type="ECO:0000256" key="8">
    <source>
        <dbReference type="PROSITE-ProRule" id="PRU00124"/>
    </source>
</evidence>
<keyword evidence="7 8" id="KW-1015">Disulfide bond</keyword>
<feature type="disulfide bond" evidence="8">
    <location>
        <begin position="277"/>
        <end position="292"/>
    </location>
</feature>
<gene>
    <name evidence="9" type="ORF">C0Q70_02430</name>
</gene>
<evidence type="ECO:0000256" key="4">
    <source>
        <dbReference type="ARBA" id="ARBA00022737"/>
    </source>
</evidence>
<feature type="disulfide bond" evidence="8">
    <location>
        <begin position="238"/>
        <end position="253"/>
    </location>
</feature>
<keyword evidence="4" id="KW-0677">Repeat</keyword>
<proteinExistence type="predicted"/>
<dbReference type="AlphaFoldDB" id="A0A2T7PQ16"/>
<dbReference type="OrthoDB" id="1056777at2759"/>
<dbReference type="Gene3D" id="4.10.400.10">
    <property type="entry name" value="Low-density Lipoprotein Receptor"/>
    <property type="match status" value="3"/>
</dbReference>
<dbReference type="GO" id="GO:0012505">
    <property type="term" value="C:endomembrane system"/>
    <property type="evidence" value="ECO:0007669"/>
    <property type="project" value="UniProtKB-SubCell"/>
</dbReference>
<dbReference type="PROSITE" id="PS50068">
    <property type="entry name" value="LDLRA_2"/>
    <property type="match status" value="2"/>
</dbReference>
<dbReference type="InterPro" id="IPR002172">
    <property type="entry name" value="LDrepeatLR_classA_rpt"/>
</dbReference>
<dbReference type="CDD" id="cd00112">
    <property type="entry name" value="LDLa"/>
    <property type="match status" value="2"/>
</dbReference>
<evidence type="ECO:0000256" key="1">
    <source>
        <dbReference type="ARBA" id="ARBA00004167"/>
    </source>
</evidence>
<dbReference type="InterPro" id="IPR032675">
    <property type="entry name" value="LRR_dom_sf"/>
</dbReference>
<dbReference type="InterPro" id="IPR023415">
    <property type="entry name" value="LDLR_class-A_CS"/>
</dbReference>
<evidence type="ECO:0000256" key="6">
    <source>
        <dbReference type="ARBA" id="ARBA00023136"/>
    </source>
</evidence>
<evidence type="ECO:0000256" key="2">
    <source>
        <dbReference type="ARBA" id="ARBA00004308"/>
    </source>
</evidence>
<accession>A0A2T7PQ16</accession>
<dbReference type="EMBL" id="PZQS01000002">
    <property type="protein sequence ID" value="PVD35467.1"/>
    <property type="molecule type" value="Genomic_DNA"/>
</dbReference>
<dbReference type="Gene3D" id="3.80.10.10">
    <property type="entry name" value="Ribonuclease Inhibitor"/>
    <property type="match status" value="1"/>
</dbReference>
<dbReference type="PROSITE" id="PS51450">
    <property type="entry name" value="LRR"/>
    <property type="match status" value="1"/>
</dbReference>
<protein>
    <submittedName>
        <fullName evidence="9">Uncharacterized protein</fullName>
    </submittedName>
</protein>
<dbReference type="SMART" id="SM00192">
    <property type="entry name" value="LDLa"/>
    <property type="match status" value="4"/>
</dbReference>
<reference evidence="9 10" key="1">
    <citation type="submission" date="2018-04" db="EMBL/GenBank/DDBJ databases">
        <title>The genome of golden apple snail Pomacea canaliculata provides insight into stress tolerance and invasive adaptation.</title>
        <authorList>
            <person name="Liu C."/>
            <person name="Liu B."/>
            <person name="Ren Y."/>
            <person name="Zhang Y."/>
            <person name="Wang H."/>
            <person name="Li S."/>
            <person name="Jiang F."/>
            <person name="Yin L."/>
            <person name="Zhang G."/>
            <person name="Qian W."/>
            <person name="Fan W."/>
        </authorList>
    </citation>
    <scope>NUCLEOTIDE SEQUENCE [LARGE SCALE GENOMIC DNA]</scope>
    <source>
        <strain evidence="9">SZHN2017</strain>
        <tissue evidence="9">Muscle</tissue>
    </source>
</reference>
<dbReference type="GO" id="GO:0005886">
    <property type="term" value="C:plasma membrane"/>
    <property type="evidence" value="ECO:0007669"/>
    <property type="project" value="TreeGrafter"/>
</dbReference>
<dbReference type="PRINTS" id="PR00261">
    <property type="entry name" value="LDLRECEPTOR"/>
</dbReference>
<dbReference type="InterPro" id="IPR001611">
    <property type="entry name" value="Leu-rich_rpt"/>
</dbReference>
<dbReference type="InterPro" id="IPR036055">
    <property type="entry name" value="LDL_receptor-like_sf"/>
</dbReference>
<dbReference type="PANTHER" id="PTHR24270">
    <property type="entry name" value="LOW-DENSITY LIPOPROTEIN RECEPTOR-RELATED"/>
    <property type="match status" value="1"/>
</dbReference>
<keyword evidence="6" id="KW-0472">Membrane</keyword>
<evidence type="ECO:0000313" key="10">
    <source>
        <dbReference type="Proteomes" id="UP000245119"/>
    </source>
</evidence>
<evidence type="ECO:0000256" key="5">
    <source>
        <dbReference type="ARBA" id="ARBA00022989"/>
    </source>
</evidence>
<organism evidence="9 10">
    <name type="scientific">Pomacea canaliculata</name>
    <name type="common">Golden apple snail</name>
    <dbReference type="NCBI Taxonomy" id="400727"/>
    <lineage>
        <taxon>Eukaryota</taxon>
        <taxon>Metazoa</taxon>
        <taxon>Spiralia</taxon>
        <taxon>Lophotrochozoa</taxon>
        <taxon>Mollusca</taxon>
        <taxon>Gastropoda</taxon>
        <taxon>Caenogastropoda</taxon>
        <taxon>Architaenioglossa</taxon>
        <taxon>Ampullarioidea</taxon>
        <taxon>Ampullariidae</taxon>
        <taxon>Pomacea</taxon>
    </lineage>
</organism>
<dbReference type="PANTHER" id="PTHR24270:SF62">
    <property type="entry name" value="LOW-DENSITY LIPOPROTEIN RECEPTOR-RELATED PROTEIN 2"/>
    <property type="match status" value="1"/>
</dbReference>
<dbReference type="SUPFAM" id="SSF57424">
    <property type="entry name" value="LDL receptor-like module"/>
    <property type="match status" value="3"/>
</dbReference>
<sequence length="453" mass="50578">MKHALSVEVLQVTTAHVFSSFTAPSRSDTTSLSTSFRFTWTRRFRLSFSFHALSALPQQLSDGRWNCSVPHWPDFRLHFRCNLVSDCVGGEDEVDCPYTSHECLAVQVYSGDNIGSAIASCNEDRWSWFVCKLAVSPDDTLPQMPVSLTANWATFSANQFRCDGFWHCPDGSDENKCPCHHISALNVGFFPPAIIDIDSEGVLRGVKPLITTSEPLCPETHFQCPGVDIYCLPVYVRCNGVFDCPGKQDETACDTYTCPGYYRCRSSHVCLHPDHVCDGWSQCPEGDDELLCGFSCPDTCVCHGLAFTCTARFAASSYLELRYLDASGSGMTPRDVVNNTMIVYLSFNNCSISVLGEMYFVNLQILELRDNYITSFSSSIFEKLHNLRSLRLAGNPLASLYPTDIPSHPVLRQNSDYFSATYPGVCTPDVQQRDEGFVSPVVVWSRQWNLEAD</sequence>
<evidence type="ECO:0000256" key="3">
    <source>
        <dbReference type="ARBA" id="ARBA00022692"/>
    </source>
</evidence>
<dbReference type="SUPFAM" id="SSF52058">
    <property type="entry name" value="L domain-like"/>
    <property type="match status" value="1"/>
</dbReference>
<comment type="caution">
    <text evidence="8">Lacks conserved residue(s) required for the propagation of feature annotation.</text>
</comment>
<comment type="subcellular location">
    <subcellularLocation>
        <location evidence="2">Endomembrane system</location>
    </subcellularLocation>
    <subcellularLocation>
        <location evidence="1">Membrane</location>
        <topology evidence="1">Single-pass membrane protein</topology>
    </subcellularLocation>
</comment>
<keyword evidence="3" id="KW-0812">Transmembrane</keyword>
<name>A0A2T7PQ16_POMCA</name>
<keyword evidence="10" id="KW-1185">Reference proteome</keyword>
<keyword evidence="5" id="KW-1133">Transmembrane helix</keyword>
<dbReference type="PROSITE" id="PS01209">
    <property type="entry name" value="LDLRA_1"/>
    <property type="match status" value="1"/>
</dbReference>
<comment type="caution">
    <text evidence="9">The sequence shown here is derived from an EMBL/GenBank/DDBJ whole genome shotgun (WGS) entry which is preliminary data.</text>
</comment>
<dbReference type="GO" id="GO:0016192">
    <property type="term" value="P:vesicle-mediated transport"/>
    <property type="evidence" value="ECO:0007669"/>
    <property type="project" value="UniProtKB-ARBA"/>
</dbReference>
<feature type="disulfide bond" evidence="8">
    <location>
        <begin position="258"/>
        <end position="270"/>
    </location>
</feature>